<dbReference type="Proteomes" id="UP000008144">
    <property type="component" value="Chromosome 2"/>
</dbReference>
<reference evidence="7" key="3">
    <citation type="submission" date="2025-08" db="UniProtKB">
        <authorList>
            <consortium name="Ensembl"/>
        </authorList>
    </citation>
    <scope>IDENTIFICATION</scope>
</reference>
<dbReference type="InParanoid" id="F7BP62"/>
<evidence type="ECO:0000256" key="4">
    <source>
        <dbReference type="SAM" id="MobiDB-lite"/>
    </source>
</evidence>
<dbReference type="Gene3D" id="3.30.428.10">
    <property type="entry name" value="HIT-like"/>
    <property type="match status" value="1"/>
</dbReference>
<protein>
    <recommendedName>
        <fullName evidence="3">CWF19-like protein 2</fullName>
    </recommendedName>
</protein>
<dbReference type="EMBL" id="EAAA01001332">
    <property type="status" value="NOT_ANNOTATED_CDS"/>
    <property type="molecule type" value="Genomic_DNA"/>
</dbReference>
<dbReference type="GO" id="GO:0071014">
    <property type="term" value="C:post-mRNA release spliceosomal complex"/>
    <property type="evidence" value="ECO:0000318"/>
    <property type="project" value="GO_Central"/>
</dbReference>
<dbReference type="STRING" id="7719.ENSCINP00000008636"/>
<evidence type="ECO:0000259" key="5">
    <source>
        <dbReference type="Pfam" id="PF04676"/>
    </source>
</evidence>
<accession>F7BP62</accession>
<feature type="domain" description="Cwf19-like protein C-terminal" evidence="5">
    <location>
        <begin position="668"/>
        <end position="762"/>
    </location>
</feature>
<proteinExistence type="inferred from homology"/>
<dbReference type="Pfam" id="PF04676">
    <property type="entry name" value="CwfJ_C_2"/>
    <property type="match status" value="1"/>
</dbReference>
<dbReference type="Pfam" id="PF04677">
    <property type="entry name" value="CwfJ_C_1"/>
    <property type="match status" value="1"/>
</dbReference>
<dbReference type="HOGENOM" id="CLU_015540_0_0_1"/>
<dbReference type="GeneTree" id="ENSGT00940000155627"/>
<keyword evidence="8" id="KW-1185">Reference proteome</keyword>
<feature type="compositionally biased region" description="Low complexity" evidence="4">
    <location>
        <begin position="151"/>
        <end position="160"/>
    </location>
</feature>
<keyword evidence="2" id="KW-0175">Coiled coil</keyword>
<dbReference type="FunCoup" id="F7BP62">
    <property type="interactions" value="1175"/>
</dbReference>
<organism evidence="7 8">
    <name type="scientific">Ciona intestinalis</name>
    <name type="common">Transparent sea squirt</name>
    <name type="synonym">Ascidia intestinalis</name>
    <dbReference type="NCBI Taxonomy" id="7719"/>
    <lineage>
        <taxon>Eukaryota</taxon>
        <taxon>Metazoa</taxon>
        <taxon>Chordata</taxon>
        <taxon>Tunicata</taxon>
        <taxon>Ascidiacea</taxon>
        <taxon>Phlebobranchia</taxon>
        <taxon>Cionidae</taxon>
        <taxon>Ciona</taxon>
    </lineage>
</organism>
<comment type="similarity">
    <text evidence="1">Belongs to the CWF19 family.</text>
</comment>
<dbReference type="PANTHER" id="PTHR12072">
    <property type="entry name" value="CWF19, CELL CYCLE CONTROL PROTEIN"/>
    <property type="match status" value="1"/>
</dbReference>
<feature type="compositionally biased region" description="Basic and acidic residues" evidence="4">
    <location>
        <begin position="41"/>
        <end position="63"/>
    </location>
</feature>
<feature type="region of interest" description="Disordered" evidence="4">
    <location>
        <begin position="235"/>
        <end position="346"/>
    </location>
</feature>
<reference evidence="7" key="2">
    <citation type="journal article" date="2008" name="Genome Biol.">
        <title>Improved genome assembly and evidence-based global gene model set for the chordate Ciona intestinalis: new insight into intron and operon populations.</title>
        <authorList>
            <person name="Satou Y."/>
            <person name="Mineta K."/>
            <person name="Ogasawara M."/>
            <person name="Sasakura Y."/>
            <person name="Shoguchi E."/>
            <person name="Ueno K."/>
            <person name="Yamada L."/>
            <person name="Matsumoto J."/>
            <person name="Wasserscheid J."/>
            <person name="Dewar K."/>
            <person name="Wiley G.B."/>
            <person name="Macmil S.L."/>
            <person name="Roe B.A."/>
            <person name="Zeller R.W."/>
            <person name="Hastings K.E."/>
            <person name="Lemaire P."/>
            <person name="Lindquist E."/>
            <person name="Endo T."/>
            <person name="Hotta K."/>
            <person name="Inaba K."/>
        </authorList>
    </citation>
    <scope>NUCLEOTIDE SEQUENCE [LARGE SCALE GENOMIC DNA]</scope>
    <source>
        <strain evidence="7">wild type</strain>
    </source>
</reference>
<reference evidence="8" key="1">
    <citation type="journal article" date="2002" name="Science">
        <title>The draft genome of Ciona intestinalis: insights into chordate and vertebrate origins.</title>
        <authorList>
            <person name="Dehal P."/>
            <person name="Satou Y."/>
            <person name="Campbell R.K."/>
            <person name="Chapman J."/>
            <person name="Degnan B."/>
            <person name="De Tomaso A."/>
            <person name="Davidson B."/>
            <person name="Di Gregorio A."/>
            <person name="Gelpke M."/>
            <person name="Goodstein D.M."/>
            <person name="Harafuji N."/>
            <person name="Hastings K.E."/>
            <person name="Ho I."/>
            <person name="Hotta K."/>
            <person name="Huang W."/>
            <person name="Kawashima T."/>
            <person name="Lemaire P."/>
            <person name="Martinez D."/>
            <person name="Meinertzhagen I.A."/>
            <person name="Necula S."/>
            <person name="Nonaka M."/>
            <person name="Putnam N."/>
            <person name="Rash S."/>
            <person name="Saiga H."/>
            <person name="Satake M."/>
            <person name="Terry A."/>
            <person name="Yamada L."/>
            <person name="Wang H.G."/>
            <person name="Awazu S."/>
            <person name="Azumi K."/>
            <person name="Boore J."/>
            <person name="Branno M."/>
            <person name="Chin-Bow S."/>
            <person name="DeSantis R."/>
            <person name="Doyle S."/>
            <person name="Francino P."/>
            <person name="Keys D.N."/>
            <person name="Haga S."/>
            <person name="Hayashi H."/>
            <person name="Hino K."/>
            <person name="Imai K.S."/>
            <person name="Inaba K."/>
            <person name="Kano S."/>
            <person name="Kobayashi K."/>
            <person name="Kobayashi M."/>
            <person name="Lee B.I."/>
            <person name="Makabe K.W."/>
            <person name="Manohar C."/>
            <person name="Matassi G."/>
            <person name="Medina M."/>
            <person name="Mochizuki Y."/>
            <person name="Mount S."/>
            <person name="Morishita T."/>
            <person name="Miura S."/>
            <person name="Nakayama A."/>
            <person name="Nishizaka S."/>
            <person name="Nomoto H."/>
            <person name="Ohta F."/>
            <person name="Oishi K."/>
            <person name="Rigoutsos I."/>
            <person name="Sano M."/>
            <person name="Sasaki A."/>
            <person name="Sasakura Y."/>
            <person name="Shoguchi E."/>
            <person name="Shin-i T."/>
            <person name="Spagnuolo A."/>
            <person name="Stainier D."/>
            <person name="Suzuki M.M."/>
            <person name="Tassy O."/>
            <person name="Takatori N."/>
            <person name="Tokuoka M."/>
            <person name="Yagi K."/>
            <person name="Yoshizaki F."/>
            <person name="Wada S."/>
            <person name="Zhang C."/>
            <person name="Hyatt P.D."/>
            <person name="Larimer F."/>
            <person name="Detter C."/>
            <person name="Doggett N."/>
            <person name="Glavina T."/>
            <person name="Hawkins T."/>
            <person name="Richardson P."/>
            <person name="Lucas S."/>
            <person name="Kohara Y."/>
            <person name="Levine M."/>
            <person name="Satoh N."/>
            <person name="Rokhsar D.S."/>
        </authorList>
    </citation>
    <scope>NUCLEOTIDE SEQUENCE [LARGE SCALE GENOMIC DNA]</scope>
</reference>
<feature type="region of interest" description="Disordered" evidence="4">
    <location>
        <begin position="33"/>
        <end position="170"/>
    </location>
</feature>
<dbReference type="InterPro" id="IPR006767">
    <property type="entry name" value="Cwf19-like_C_dom-2"/>
</dbReference>
<feature type="compositionally biased region" description="Basic and acidic residues" evidence="4">
    <location>
        <begin position="305"/>
        <end position="344"/>
    </location>
</feature>
<evidence type="ECO:0000313" key="7">
    <source>
        <dbReference type="Ensembl" id="ENSCINP00000008636.4"/>
    </source>
</evidence>
<reference evidence="7" key="4">
    <citation type="submission" date="2025-09" db="UniProtKB">
        <authorList>
            <consortium name="Ensembl"/>
        </authorList>
    </citation>
    <scope>IDENTIFICATION</scope>
</reference>
<dbReference type="GO" id="GO:0000398">
    <property type="term" value="P:mRNA splicing, via spliceosome"/>
    <property type="evidence" value="ECO:0000318"/>
    <property type="project" value="GO_Central"/>
</dbReference>
<evidence type="ECO:0000256" key="1">
    <source>
        <dbReference type="ARBA" id="ARBA00006795"/>
    </source>
</evidence>
<feature type="compositionally biased region" description="Basic and acidic residues" evidence="4">
    <location>
        <begin position="136"/>
        <end position="150"/>
    </location>
</feature>
<dbReference type="OMA" id="FMKCLTR"/>
<dbReference type="Ensembl" id="ENSCINT00000008636.4">
    <property type="protein sequence ID" value="ENSCINP00000008636.4"/>
    <property type="gene ID" value="ENSCING00000004178.4"/>
</dbReference>
<feature type="compositionally biased region" description="Basic residues" evidence="4">
    <location>
        <begin position="70"/>
        <end position="88"/>
    </location>
</feature>
<sequence length="767" mass="88365">ILQMMASFVSKRDIDEERRILNQQRAKVLEAAKSLSVKQQQKKEDRKRRGEDQWMLKSLEKRVGSNPPKLSKKEKKHKKHKKHKKKKPSRESTSGESEASEDMWVEKKHSPQGQHEEDNWKEEDFLAGIKTVTSADIREEKRKKTEELSKSLKSLSSIESAGQHEKELNPYWKSGGCGLPSEEKKSSVLVPDASWLKRSLKRMQEQSKETGRSVEEIAADRYGSWEAFQDLLSKAEKTNSSSCRGNQPKRSEKRRFLKPSDDDRQQHKSYPTSRHKSYQDSHSAWKKHDSKPTSTTYEGKTFASKVKEDVKAQTKDSKYERSDDKSEKNVETERCAEVKREVKRTTSSIVTPQVSNSVTRLTEEEKNKIAAKIIKAELMGNDALVTKLKLKLESSKQAESVSNITPSKTSSGSSDEEVVLTRTNKTGQSWPVTQSELSFDSVPKKLKKKKVKVHDKDGVRERYFADDDRFTLKELVEREKTGAAEDQTQTMSRLTSKLFKGADGEHFTLDDMFESEAGKVNSSTQEDARNRKRAIANHQRLMRRLESCKFCFGNSENPKHLIIAIGRVCYLRLPSHRPLQPGHCLIVPMHHCNTGTSLDENIWDEIRKFMQSLRNMFLKQDSDCIFMQTCIMLNKSHHFVVECVPLPKELGDVAPIYFKKAIQECETEWSQNKKLIDTRGKSVCDKIPAGLPYFAVEFGLDGGFGHVVEDEINFPFYFGREILGGMLDAEPQLWRKPHEEYFNEQTKRTLEFEKWYKEFDWTSIEIS</sequence>
<name>F7BP62_CIOIN</name>
<evidence type="ECO:0000259" key="6">
    <source>
        <dbReference type="Pfam" id="PF04677"/>
    </source>
</evidence>
<dbReference type="InterPro" id="IPR036265">
    <property type="entry name" value="HIT-like_sf"/>
</dbReference>
<feature type="compositionally biased region" description="Polar residues" evidence="4">
    <location>
        <begin position="397"/>
        <end position="413"/>
    </location>
</feature>
<dbReference type="FunFam" id="3.30.428.10:FF:000021">
    <property type="entry name" value="CWF19-like protein 2 homolog"/>
    <property type="match status" value="1"/>
</dbReference>
<dbReference type="AlphaFoldDB" id="F7BP62"/>
<feature type="region of interest" description="Disordered" evidence="4">
    <location>
        <begin position="395"/>
        <end position="417"/>
    </location>
</feature>
<evidence type="ECO:0000256" key="2">
    <source>
        <dbReference type="ARBA" id="ARBA00023054"/>
    </source>
</evidence>
<dbReference type="InterPro" id="IPR006768">
    <property type="entry name" value="Cwf19-like_C_dom-1"/>
</dbReference>
<evidence type="ECO:0000313" key="8">
    <source>
        <dbReference type="Proteomes" id="UP000008144"/>
    </source>
</evidence>
<evidence type="ECO:0000256" key="3">
    <source>
        <dbReference type="ARBA" id="ARBA00070709"/>
    </source>
</evidence>
<feature type="compositionally biased region" description="Basic and acidic residues" evidence="4">
    <location>
        <begin position="104"/>
        <end position="124"/>
    </location>
</feature>
<dbReference type="InterPro" id="IPR040194">
    <property type="entry name" value="Cwf19-like"/>
</dbReference>
<dbReference type="PANTHER" id="PTHR12072:SF5">
    <property type="entry name" value="CWF19-LIKE PROTEIN 2"/>
    <property type="match status" value="1"/>
</dbReference>
<feature type="domain" description="Cwf19-like C-terminal" evidence="6">
    <location>
        <begin position="536"/>
        <end position="659"/>
    </location>
</feature>
<dbReference type="SUPFAM" id="SSF54197">
    <property type="entry name" value="HIT-like"/>
    <property type="match status" value="1"/>
</dbReference>